<dbReference type="PROSITE" id="PS50297">
    <property type="entry name" value="ANK_REP_REGION"/>
    <property type="match status" value="2"/>
</dbReference>
<dbReference type="PROSITE" id="PS50088">
    <property type="entry name" value="ANK_REPEAT"/>
    <property type="match status" value="2"/>
</dbReference>
<proteinExistence type="predicted"/>
<keyword evidence="7" id="KW-1185">Reference proteome</keyword>
<evidence type="ECO:0000313" key="6">
    <source>
        <dbReference type="EMBL" id="SCV00006.1"/>
    </source>
</evidence>
<dbReference type="SUPFAM" id="SSF51695">
    <property type="entry name" value="PLC-like phosphodiesterases"/>
    <property type="match status" value="1"/>
</dbReference>
<evidence type="ECO:0000259" key="4">
    <source>
        <dbReference type="PROSITE" id="PS51382"/>
    </source>
</evidence>
<organism evidence="6 7">
    <name type="scientific">Lachancea mirantina</name>
    <dbReference type="NCBI Taxonomy" id="1230905"/>
    <lineage>
        <taxon>Eukaryota</taxon>
        <taxon>Fungi</taxon>
        <taxon>Dikarya</taxon>
        <taxon>Ascomycota</taxon>
        <taxon>Saccharomycotina</taxon>
        <taxon>Saccharomycetes</taxon>
        <taxon>Saccharomycetales</taxon>
        <taxon>Saccharomycetaceae</taxon>
        <taxon>Lachancea</taxon>
    </lineage>
</organism>
<dbReference type="InterPro" id="IPR057506">
    <property type="entry name" value="C2_GPCPD1"/>
</dbReference>
<sequence>MKFGKFLESRQLELPEYNGHFIAYKSLKKLIKQLSVPVALPATATPGATASKSAGCDVGCDVAADGNVSPVPDSGVYRVLQEHKASFFFRLERELEKVNEYYLGKESDLRIKFDVLHSWYEDGVKRGKLASKQAVSYRNLRDGIKKFERDLAHLEQFVELNRTGFSKVLKKWDKRSHSHTKDFYLATVVSVQPVFSRNEISRLNDAALAMLMELNDISSDERASFFHRDSSASASVATFVGPAAPVRPASRPELEWARPEAVRDVVRSTGSVSGSISVALPARLYDIDTEIEIWFLELLSIAKLKDQQPRFDHLRSFADQRVQSFVETNFGDETVDRTVVVRDAITKIFTLLVSSSVDDESVCVFMHHAVANIDLSLAADEHDMVFARRNIFHEAAMCATESRLFVLDEALRQVQEGQLSRDVLRKLLNAQDSHGRIPLHYASELGKISFVTTLIRASLLDSVDVLDNDSKTSLVLAIGANKIDVCRALLFEAHAAPLPSFDEDSKPQFNPLNVACAHNNYDAADMLLSLGQADLSTTQDSQGLCPLHIVAKNGANADLVNLLISHGADTNGVDGFNKWTPIFYAVQEGHASTVEQLLNNGAIMDIYDDDNLSPLFHALWEGHLGVINLLRRYVSLPQGQIKDKPHVTIGSPFQVDDDLSASGSLIEIPDFTLPPPIIPLRKYGHNFLEKKIFVEIILKSGLGSVVLNKDDESVLSTPGRITLTSNVADIIPRNVILPIDEDDERIVVFQVDSISNFSVDFEIFPSFGTRLIAKTTALPQLFQSKEIDSSNRGQLSLALFDSRVKNVGELAIDFRVIFPYAGKPLEVSKYETYWKSTAGNDMGSSRNQFVTSSSLSGSYLKLSAGPSNDGLLIVSSEQTVNINGAKLKLTDLNSIQLEQLLGYSLSDLPDIQNEQQLLELLDSRVFYLSAILAKLPADVHLEIEVRYPTCCEIESIPLTLSSLVDLNKFIDDILLTLFTHVRRLFREGKTTSIVFTSCNPEVCSILNWKQPNFPVLFQVSGWRSVGDKFLKDTPHHLSNLSLDPTKIDYSDPCARCIREATQFACHNNLLGIVIPFNLLRMSNELISQIRARGLLLVGSVPNEDLETKLQWTNYEINGCKTRTQLEIKGDT</sequence>
<dbReference type="GO" id="GO:0006629">
    <property type="term" value="P:lipid metabolic process"/>
    <property type="evidence" value="ECO:0007669"/>
    <property type="project" value="InterPro"/>
</dbReference>
<evidence type="ECO:0000259" key="5">
    <source>
        <dbReference type="PROSITE" id="PS51704"/>
    </source>
</evidence>
<protein>
    <submittedName>
        <fullName evidence="6">LAMI_0G02256g1_1</fullName>
    </submittedName>
</protein>
<keyword evidence="2 3" id="KW-0040">ANK repeat</keyword>
<dbReference type="Gene3D" id="3.20.20.190">
    <property type="entry name" value="Phosphatidylinositol (PI) phosphodiesterase"/>
    <property type="match status" value="1"/>
</dbReference>
<dbReference type="SUPFAM" id="SSF48403">
    <property type="entry name" value="Ankyrin repeat"/>
    <property type="match status" value="1"/>
</dbReference>
<dbReference type="CDD" id="cd14483">
    <property type="entry name" value="SPX_PHO81_NUC-2_like"/>
    <property type="match status" value="1"/>
</dbReference>
<dbReference type="Gene3D" id="1.25.40.20">
    <property type="entry name" value="Ankyrin repeat-containing domain"/>
    <property type="match status" value="2"/>
</dbReference>
<dbReference type="PANTHER" id="PTHR24173:SF74">
    <property type="entry name" value="ANKYRIN REPEAT DOMAIN-CONTAINING PROTEIN 16"/>
    <property type="match status" value="1"/>
</dbReference>
<evidence type="ECO:0000256" key="2">
    <source>
        <dbReference type="ARBA" id="ARBA00023043"/>
    </source>
</evidence>
<feature type="repeat" description="ANK" evidence="3">
    <location>
        <begin position="542"/>
        <end position="575"/>
    </location>
</feature>
<dbReference type="InterPro" id="IPR030395">
    <property type="entry name" value="GP_PDE_dom"/>
</dbReference>
<dbReference type="EMBL" id="LT598469">
    <property type="protein sequence ID" value="SCV00006.1"/>
    <property type="molecule type" value="Genomic_DNA"/>
</dbReference>
<evidence type="ECO:0000256" key="3">
    <source>
        <dbReference type="PROSITE-ProRule" id="PRU00023"/>
    </source>
</evidence>
<feature type="repeat" description="ANK" evidence="3">
    <location>
        <begin position="577"/>
        <end position="609"/>
    </location>
</feature>
<name>A0A1G4K7Q1_9SACH</name>
<reference evidence="6 7" key="1">
    <citation type="submission" date="2016-03" db="EMBL/GenBank/DDBJ databases">
        <authorList>
            <person name="Devillers H."/>
        </authorList>
    </citation>
    <scope>NUCLEOTIDE SEQUENCE [LARGE SCALE GENOMIC DNA]</scope>
    <source>
        <strain evidence="6">CBS 11717</strain>
    </source>
</reference>
<dbReference type="PROSITE" id="PS51382">
    <property type="entry name" value="SPX"/>
    <property type="match status" value="1"/>
</dbReference>
<dbReference type="Pfam" id="PF03105">
    <property type="entry name" value="SPX"/>
    <property type="match status" value="1"/>
</dbReference>
<dbReference type="InterPro" id="IPR004331">
    <property type="entry name" value="SPX_dom"/>
</dbReference>
<dbReference type="SMART" id="SM00248">
    <property type="entry name" value="ANK"/>
    <property type="match status" value="6"/>
</dbReference>
<dbReference type="AlphaFoldDB" id="A0A1G4K7Q1"/>
<dbReference type="PROSITE" id="PS51704">
    <property type="entry name" value="GP_PDE"/>
    <property type="match status" value="1"/>
</dbReference>
<dbReference type="Pfam" id="PF25329">
    <property type="entry name" value="C2_GDE1"/>
    <property type="match status" value="1"/>
</dbReference>
<dbReference type="PANTHER" id="PTHR24173">
    <property type="entry name" value="ANKYRIN REPEAT CONTAINING"/>
    <property type="match status" value="1"/>
</dbReference>
<evidence type="ECO:0000313" key="7">
    <source>
        <dbReference type="Proteomes" id="UP000191024"/>
    </source>
</evidence>
<dbReference type="InterPro" id="IPR036770">
    <property type="entry name" value="Ankyrin_rpt-contain_sf"/>
</dbReference>
<dbReference type="OrthoDB" id="1577640at2759"/>
<dbReference type="STRING" id="1230905.A0A1G4K7Q1"/>
<keyword evidence="1" id="KW-0677">Repeat</keyword>
<dbReference type="InterPro" id="IPR017946">
    <property type="entry name" value="PLC-like_Pdiesterase_TIM-brl"/>
</dbReference>
<evidence type="ECO:0000256" key="1">
    <source>
        <dbReference type="ARBA" id="ARBA00022737"/>
    </source>
</evidence>
<dbReference type="GO" id="GO:0008081">
    <property type="term" value="F:phosphoric diester hydrolase activity"/>
    <property type="evidence" value="ECO:0007669"/>
    <property type="project" value="InterPro"/>
</dbReference>
<dbReference type="Proteomes" id="UP000191024">
    <property type="component" value="Chromosome G"/>
</dbReference>
<feature type="domain" description="SPX" evidence="4">
    <location>
        <begin position="1"/>
        <end position="186"/>
    </location>
</feature>
<dbReference type="InterPro" id="IPR002110">
    <property type="entry name" value="Ankyrin_rpt"/>
</dbReference>
<accession>A0A1G4K7Q1</accession>
<feature type="domain" description="GP-PDE" evidence="5">
    <location>
        <begin position="827"/>
        <end position="1131"/>
    </location>
</feature>
<gene>
    <name evidence="6" type="ORF">LAMI_0G02256G</name>
</gene>
<dbReference type="Pfam" id="PF12796">
    <property type="entry name" value="Ank_2"/>
    <property type="match status" value="2"/>
</dbReference>